<comment type="caution">
    <text evidence="2">The sequence shown here is derived from an EMBL/GenBank/DDBJ whole genome shotgun (WGS) entry which is preliminary data.</text>
</comment>
<reference evidence="2 3" key="1">
    <citation type="submission" date="2024-09" db="EMBL/GenBank/DDBJ databases">
        <authorList>
            <person name="Sun Q."/>
            <person name="Mori K."/>
        </authorList>
    </citation>
    <scope>NUCLEOTIDE SEQUENCE [LARGE SCALE GENOMIC DNA]</scope>
    <source>
        <strain evidence="2 3">CCM 7609</strain>
    </source>
</reference>
<accession>A0ABV5FXK6</accession>
<gene>
    <name evidence="2" type="ORF">ACFFX0_09535</name>
</gene>
<feature type="region of interest" description="Disordered" evidence="1">
    <location>
        <begin position="1"/>
        <end position="59"/>
    </location>
</feature>
<evidence type="ECO:0000256" key="1">
    <source>
        <dbReference type="SAM" id="MobiDB-lite"/>
    </source>
</evidence>
<sequence length="59" mass="6290">MRCAPPTASSRPTARWRPSTTSAWPPPARTPPSRACSATPASSTSRARPRTSTISSWPP</sequence>
<evidence type="ECO:0000313" key="2">
    <source>
        <dbReference type="EMBL" id="MFB9071426.1"/>
    </source>
</evidence>
<name>A0ABV5FXK6_9MICC</name>
<feature type="compositionally biased region" description="Polar residues" evidence="1">
    <location>
        <begin position="7"/>
        <end position="23"/>
    </location>
</feature>
<protein>
    <submittedName>
        <fullName evidence="2">Uncharacterized protein</fullName>
    </submittedName>
</protein>
<proteinExistence type="predicted"/>
<dbReference type="EMBL" id="JBHMFI010000001">
    <property type="protein sequence ID" value="MFB9071426.1"/>
    <property type="molecule type" value="Genomic_DNA"/>
</dbReference>
<feature type="compositionally biased region" description="Low complexity" evidence="1">
    <location>
        <begin position="31"/>
        <end position="59"/>
    </location>
</feature>
<organism evidence="2 3">
    <name type="scientific">Citricoccus parietis</name>
    <dbReference type="NCBI Taxonomy" id="592307"/>
    <lineage>
        <taxon>Bacteria</taxon>
        <taxon>Bacillati</taxon>
        <taxon>Actinomycetota</taxon>
        <taxon>Actinomycetes</taxon>
        <taxon>Micrococcales</taxon>
        <taxon>Micrococcaceae</taxon>
        <taxon>Citricoccus</taxon>
    </lineage>
</organism>
<dbReference type="Proteomes" id="UP001589575">
    <property type="component" value="Unassembled WGS sequence"/>
</dbReference>
<keyword evidence="3" id="KW-1185">Reference proteome</keyword>
<evidence type="ECO:0000313" key="3">
    <source>
        <dbReference type="Proteomes" id="UP001589575"/>
    </source>
</evidence>